<dbReference type="InterPro" id="IPR045874">
    <property type="entry name" value="LRK10/LRL21-25-like"/>
</dbReference>
<reference evidence="9" key="1">
    <citation type="journal article" date="2018" name="Gigascience">
        <title>Genome assembly of the Pink Ipe (Handroanthus impetiginosus, Bignoniaceae), a highly valued, ecologically keystone Neotropical timber forest tree.</title>
        <authorList>
            <person name="Silva-Junior O.B."/>
            <person name="Grattapaglia D."/>
            <person name="Novaes E."/>
            <person name="Collevatti R.G."/>
        </authorList>
    </citation>
    <scope>NUCLEOTIDE SEQUENCE [LARGE SCALE GENOMIC DNA]</scope>
    <source>
        <strain evidence="9">cv. UFG-1</strain>
    </source>
</reference>
<dbReference type="Proteomes" id="UP000231279">
    <property type="component" value="Unassembled WGS sequence"/>
</dbReference>
<dbReference type="OrthoDB" id="912567at2759"/>
<accession>A0A2G9GGH0</accession>
<dbReference type="SUPFAM" id="SSF56112">
    <property type="entry name" value="Protein kinase-like (PK-like)"/>
    <property type="match status" value="1"/>
</dbReference>
<keyword evidence="2" id="KW-0418">Kinase</keyword>
<evidence type="ECO:0000256" key="1">
    <source>
        <dbReference type="ARBA" id="ARBA00004479"/>
    </source>
</evidence>
<comment type="caution">
    <text evidence="8">The sequence shown here is derived from an EMBL/GenBank/DDBJ whole genome shotgun (WGS) entry which is preliminary data.</text>
</comment>
<keyword evidence="2" id="KW-0723">Serine/threonine-protein kinase</keyword>
<evidence type="ECO:0000256" key="6">
    <source>
        <dbReference type="ARBA" id="ARBA00023136"/>
    </source>
</evidence>
<evidence type="ECO:0000313" key="9">
    <source>
        <dbReference type="Proteomes" id="UP000231279"/>
    </source>
</evidence>
<comment type="subcellular location">
    <subcellularLocation>
        <location evidence="1">Membrane</location>
        <topology evidence="1">Single-pass type I membrane protein</topology>
    </subcellularLocation>
</comment>
<dbReference type="GO" id="GO:0008889">
    <property type="term" value="F:glycerophosphodiester phosphodiesterase activity"/>
    <property type="evidence" value="ECO:0007669"/>
    <property type="project" value="UniProtKB-EC"/>
</dbReference>
<organism evidence="8 9">
    <name type="scientific">Handroanthus impetiginosus</name>
    <dbReference type="NCBI Taxonomy" id="429701"/>
    <lineage>
        <taxon>Eukaryota</taxon>
        <taxon>Viridiplantae</taxon>
        <taxon>Streptophyta</taxon>
        <taxon>Embryophyta</taxon>
        <taxon>Tracheophyta</taxon>
        <taxon>Spermatophyta</taxon>
        <taxon>Magnoliopsida</taxon>
        <taxon>eudicotyledons</taxon>
        <taxon>Gunneridae</taxon>
        <taxon>Pentapetalae</taxon>
        <taxon>asterids</taxon>
        <taxon>lamiids</taxon>
        <taxon>Lamiales</taxon>
        <taxon>Bignoniaceae</taxon>
        <taxon>Crescentiina</taxon>
        <taxon>Tabebuia alliance</taxon>
        <taxon>Handroanthus</taxon>
    </lineage>
</organism>
<keyword evidence="3" id="KW-0812">Transmembrane</keyword>
<sequence length="123" mass="14262">MLLMEMLGLKRNTVEANDDESSKYFPCWIYDRFYRGKDIQIENVDEHDDEFSRKITRKMIIIGLWCIQKSSGYRPSMSEVLKMFASDCENLQIPPLQPFQTPQITQESTDSVALLDDDVSSNA</sequence>
<dbReference type="STRING" id="429701.A0A2G9GGH0"/>
<keyword evidence="7" id="KW-0325">Glycoprotein</keyword>
<dbReference type="InterPro" id="IPR011009">
    <property type="entry name" value="Kinase-like_dom_sf"/>
</dbReference>
<keyword evidence="4" id="KW-0732">Signal</keyword>
<keyword evidence="9" id="KW-1185">Reference proteome</keyword>
<dbReference type="PANTHER" id="PTHR27009">
    <property type="entry name" value="RUST RESISTANCE KINASE LR10-RELATED"/>
    <property type="match status" value="1"/>
</dbReference>
<name>A0A2G9GGH0_9LAMI</name>
<dbReference type="AlphaFoldDB" id="A0A2G9GGH0"/>
<evidence type="ECO:0000313" key="8">
    <source>
        <dbReference type="EMBL" id="PIN04377.1"/>
    </source>
</evidence>
<evidence type="ECO:0000256" key="5">
    <source>
        <dbReference type="ARBA" id="ARBA00022989"/>
    </source>
</evidence>
<keyword evidence="5" id="KW-1133">Transmembrane helix</keyword>
<protein>
    <submittedName>
        <fullName evidence="8">Glycerophosphodiester phosphodiesterase</fullName>
        <ecNumber evidence="8">3.1.4.46</ecNumber>
    </submittedName>
</protein>
<dbReference type="EMBL" id="NKXS01005179">
    <property type="protein sequence ID" value="PIN04377.1"/>
    <property type="molecule type" value="Genomic_DNA"/>
</dbReference>
<keyword evidence="6" id="KW-0472">Membrane</keyword>
<gene>
    <name evidence="8" type="ORF">CDL12_23086</name>
</gene>
<evidence type="ECO:0000256" key="3">
    <source>
        <dbReference type="ARBA" id="ARBA00022692"/>
    </source>
</evidence>
<dbReference type="GO" id="GO:0016020">
    <property type="term" value="C:membrane"/>
    <property type="evidence" value="ECO:0007669"/>
    <property type="project" value="UniProtKB-SubCell"/>
</dbReference>
<dbReference type="Gene3D" id="1.10.510.10">
    <property type="entry name" value="Transferase(Phosphotransferase) domain 1"/>
    <property type="match status" value="1"/>
</dbReference>
<dbReference type="EC" id="3.1.4.46" evidence="8"/>
<evidence type="ECO:0000256" key="4">
    <source>
        <dbReference type="ARBA" id="ARBA00022729"/>
    </source>
</evidence>
<proteinExistence type="predicted"/>
<keyword evidence="8" id="KW-0378">Hydrolase</keyword>
<keyword evidence="2" id="KW-0808">Transferase</keyword>
<dbReference type="GO" id="GO:0004674">
    <property type="term" value="F:protein serine/threonine kinase activity"/>
    <property type="evidence" value="ECO:0007669"/>
    <property type="project" value="UniProtKB-KW"/>
</dbReference>
<evidence type="ECO:0000256" key="2">
    <source>
        <dbReference type="ARBA" id="ARBA00022527"/>
    </source>
</evidence>
<evidence type="ECO:0000256" key="7">
    <source>
        <dbReference type="ARBA" id="ARBA00023180"/>
    </source>
</evidence>